<gene>
    <name evidence="2" type="ORF">SAMN06295885_3032</name>
</gene>
<dbReference type="InterPro" id="IPR001509">
    <property type="entry name" value="Epimerase_deHydtase"/>
</dbReference>
<dbReference type="Gene3D" id="3.40.50.720">
    <property type="entry name" value="NAD(P)-binding Rossmann-like Domain"/>
    <property type="match status" value="1"/>
</dbReference>
<dbReference type="PANTHER" id="PTHR43245:SF51">
    <property type="entry name" value="SHORT CHAIN DEHYDROGENASE_REDUCTASE FAMILY 42E, MEMBER 2"/>
    <property type="match status" value="1"/>
</dbReference>
<keyword evidence="3" id="KW-1185">Reference proteome</keyword>
<dbReference type="InterPro" id="IPR036291">
    <property type="entry name" value="NAD(P)-bd_dom_sf"/>
</dbReference>
<dbReference type="Proteomes" id="UP000193711">
    <property type="component" value="Unassembled WGS sequence"/>
</dbReference>
<dbReference type="InterPro" id="IPR050177">
    <property type="entry name" value="Lipid_A_modif_metabolic_enz"/>
</dbReference>
<organism evidence="2 3">
    <name type="scientific">Rathayibacter oskolensis</name>
    <dbReference type="NCBI Taxonomy" id="1891671"/>
    <lineage>
        <taxon>Bacteria</taxon>
        <taxon>Bacillati</taxon>
        <taxon>Actinomycetota</taxon>
        <taxon>Actinomycetes</taxon>
        <taxon>Micrococcales</taxon>
        <taxon>Microbacteriaceae</taxon>
        <taxon>Rathayibacter</taxon>
    </lineage>
</organism>
<dbReference type="EMBL" id="FXBM01000003">
    <property type="protein sequence ID" value="SMH48318.1"/>
    <property type="molecule type" value="Genomic_DNA"/>
</dbReference>
<accession>A0A1X7PCG5</accession>
<dbReference type="PANTHER" id="PTHR43245">
    <property type="entry name" value="BIFUNCTIONAL POLYMYXIN RESISTANCE PROTEIN ARNA"/>
    <property type="match status" value="1"/>
</dbReference>
<name>A0A1X7PCG5_9MICO</name>
<feature type="domain" description="NAD-dependent epimerase/dehydratase" evidence="1">
    <location>
        <begin position="8"/>
        <end position="231"/>
    </location>
</feature>
<evidence type="ECO:0000313" key="3">
    <source>
        <dbReference type="Proteomes" id="UP000193711"/>
    </source>
</evidence>
<dbReference type="SUPFAM" id="SSF51735">
    <property type="entry name" value="NAD(P)-binding Rossmann-fold domains"/>
    <property type="match status" value="1"/>
</dbReference>
<evidence type="ECO:0000259" key="1">
    <source>
        <dbReference type="Pfam" id="PF01370"/>
    </source>
</evidence>
<dbReference type="RefSeq" id="WP_085477462.1">
    <property type="nucleotide sequence ID" value="NZ_FXBM01000003.1"/>
</dbReference>
<dbReference type="Pfam" id="PF01370">
    <property type="entry name" value="Epimerase"/>
    <property type="match status" value="1"/>
</dbReference>
<evidence type="ECO:0000313" key="2">
    <source>
        <dbReference type="EMBL" id="SMH48318.1"/>
    </source>
</evidence>
<dbReference type="OrthoDB" id="3174087at2"/>
<sequence length="333" mass="36298">MSAERRRVLITGATGFLGGYAVREFLAAGDEVVAAGRNPVALERLRAEGAETIEADLAGLAAMPIRADVLVHSAALSSPWGRWSEFHEANVAGTEAMIDLAQRSGIRRFVFVSSPSIYSARRHQHGVREEDFDPDSRMSLYIRSKIEAERLLQAALAGGRLAELVILRPRGLIGVGDPSLIPRFIQASRRRGIPLFDGGRNVVDVTCVENAAHALLLAASAPRAAGSVYNITNGEPQPFGQLLDRFFAAMGEKPRYITVDLRVLSALAVVLEKVYALLPRGTEPPFTRYTVATLAYAQTLDISRARAELGYEPTVPLEEGIRRVGEHYRAQRG</sequence>
<reference evidence="3" key="1">
    <citation type="submission" date="2017-04" db="EMBL/GenBank/DDBJ databases">
        <authorList>
            <person name="Varghese N."/>
            <person name="Submissions S."/>
        </authorList>
    </citation>
    <scope>NUCLEOTIDE SEQUENCE [LARGE SCALE GENOMIC DNA]</scope>
    <source>
        <strain evidence="3">VKM Ac-2121</strain>
    </source>
</reference>
<dbReference type="AlphaFoldDB" id="A0A1X7PCG5"/>
<dbReference type="STRING" id="1891671.SAMN06295885_3032"/>
<proteinExistence type="predicted"/>
<protein>
    <submittedName>
        <fullName evidence="2">Nucleoside-diphosphate-sugar epimerase</fullName>
    </submittedName>
</protein>